<proteinExistence type="predicted"/>
<keyword evidence="5" id="KW-0805">Transcription regulation</keyword>
<feature type="compositionally biased region" description="Polar residues" evidence="9">
    <location>
        <begin position="843"/>
        <end position="853"/>
    </location>
</feature>
<evidence type="ECO:0000256" key="4">
    <source>
        <dbReference type="ARBA" id="ARBA00022737"/>
    </source>
</evidence>
<dbReference type="InterPro" id="IPR000014">
    <property type="entry name" value="PAS"/>
</dbReference>
<dbReference type="Pfam" id="PF08447">
    <property type="entry name" value="PAS_3"/>
    <property type="match status" value="1"/>
</dbReference>
<dbReference type="InterPro" id="IPR048814">
    <property type="entry name" value="Per1-3_PAS-A"/>
</dbReference>
<dbReference type="GO" id="GO:0043153">
    <property type="term" value="P:entrainment of circadian clock by photoperiod"/>
    <property type="evidence" value="ECO:0007669"/>
    <property type="project" value="TreeGrafter"/>
</dbReference>
<dbReference type="Ensembl" id="ENSOSIT00000014096.1">
    <property type="protein sequence ID" value="ENSOSIP00000013316.1"/>
    <property type="gene ID" value="ENSOSIG00000007670.1"/>
</dbReference>
<dbReference type="Pfam" id="PF23170">
    <property type="entry name" value="bHLH_PER"/>
    <property type="match status" value="1"/>
</dbReference>
<feature type="region of interest" description="Disordered" evidence="9">
    <location>
        <begin position="514"/>
        <end position="549"/>
    </location>
</feature>
<keyword evidence="7" id="KW-0804">Transcription</keyword>
<dbReference type="SUPFAM" id="SSF55785">
    <property type="entry name" value="PYP-like sensor domain (PAS domain)"/>
    <property type="match status" value="1"/>
</dbReference>
<feature type="compositionally biased region" description="Basic and acidic residues" evidence="9">
    <location>
        <begin position="940"/>
        <end position="958"/>
    </location>
</feature>
<dbReference type="AlphaFoldDB" id="A0A8C8DL97"/>
<organism evidence="11 12">
    <name type="scientific">Oryzias sinensis</name>
    <name type="common">Chinese medaka</name>
    <dbReference type="NCBI Taxonomy" id="183150"/>
    <lineage>
        <taxon>Eukaryota</taxon>
        <taxon>Metazoa</taxon>
        <taxon>Chordata</taxon>
        <taxon>Craniata</taxon>
        <taxon>Vertebrata</taxon>
        <taxon>Euteleostomi</taxon>
        <taxon>Actinopterygii</taxon>
        <taxon>Neopterygii</taxon>
        <taxon>Teleostei</taxon>
        <taxon>Neoteleostei</taxon>
        <taxon>Acanthomorphata</taxon>
        <taxon>Ovalentaria</taxon>
        <taxon>Atherinomorphae</taxon>
        <taxon>Beloniformes</taxon>
        <taxon>Adrianichthyidae</taxon>
        <taxon>Oryziinae</taxon>
        <taxon>Oryzias</taxon>
    </lineage>
</organism>
<feature type="compositionally biased region" description="Low complexity" evidence="9">
    <location>
        <begin position="891"/>
        <end position="900"/>
    </location>
</feature>
<feature type="region of interest" description="Disordered" evidence="9">
    <location>
        <begin position="588"/>
        <end position="621"/>
    </location>
</feature>
<feature type="region of interest" description="Disordered" evidence="9">
    <location>
        <begin position="840"/>
        <end position="879"/>
    </location>
</feature>
<dbReference type="GeneTree" id="ENSGT00940000160817"/>
<dbReference type="CDD" id="cd00130">
    <property type="entry name" value="PAS"/>
    <property type="match status" value="1"/>
</dbReference>
<dbReference type="GO" id="GO:0001222">
    <property type="term" value="F:transcription corepressor binding"/>
    <property type="evidence" value="ECO:0007669"/>
    <property type="project" value="TreeGrafter"/>
</dbReference>
<dbReference type="InterPro" id="IPR050760">
    <property type="entry name" value="Period_circadian_regulator"/>
</dbReference>
<dbReference type="InterPro" id="IPR013655">
    <property type="entry name" value="PAS_fold_3"/>
</dbReference>
<dbReference type="GO" id="GO:0005737">
    <property type="term" value="C:cytoplasm"/>
    <property type="evidence" value="ECO:0007669"/>
    <property type="project" value="UniProtKB-SubCell"/>
</dbReference>
<feature type="compositionally biased region" description="Polar residues" evidence="9">
    <location>
        <begin position="664"/>
        <end position="674"/>
    </location>
</feature>
<feature type="compositionally biased region" description="Gly residues" evidence="9">
    <location>
        <begin position="901"/>
        <end position="916"/>
    </location>
</feature>
<evidence type="ECO:0000256" key="2">
    <source>
        <dbReference type="ARBA" id="ARBA00004496"/>
    </source>
</evidence>
<dbReference type="Gene3D" id="3.30.450.20">
    <property type="entry name" value="PAS domain"/>
    <property type="match status" value="2"/>
</dbReference>
<dbReference type="PANTHER" id="PTHR11269:SF13">
    <property type="entry name" value="PERIOD CIRCADIAN PROTEIN HOMOLOG 3"/>
    <property type="match status" value="1"/>
</dbReference>
<keyword evidence="6" id="KW-0090">Biological rhythms</keyword>
<evidence type="ECO:0000256" key="1">
    <source>
        <dbReference type="ARBA" id="ARBA00004123"/>
    </source>
</evidence>
<keyword evidence="8" id="KW-0539">Nucleus</keyword>
<dbReference type="InterPro" id="IPR057310">
    <property type="entry name" value="PER1-3_bHLH"/>
</dbReference>
<feature type="region of interest" description="Disordered" evidence="9">
    <location>
        <begin position="891"/>
        <end position="967"/>
    </location>
</feature>
<evidence type="ECO:0000256" key="9">
    <source>
        <dbReference type="SAM" id="MobiDB-lite"/>
    </source>
</evidence>
<feature type="compositionally biased region" description="Low complexity" evidence="9">
    <location>
        <begin position="519"/>
        <end position="530"/>
    </location>
</feature>
<dbReference type="Proteomes" id="UP000694383">
    <property type="component" value="Unplaced"/>
</dbReference>
<accession>A0A8C8DL97</accession>
<keyword evidence="3" id="KW-0963">Cytoplasm</keyword>
<sequence length="1077" mass="117344">ILSHFNAKALPDGDKGQAHREVMVTVAEMKKRLPVDKRSRIKASTVEALHYALNCVKQVQANSEYYKLLMRNGQDGQKDATLCTLEELERVTSEHTLKNTDSFIVVFSLSSGHVLYASEQAPSILCCKRKFLESAKFVELLFHQDVNVFYSHTAQPHLPPWSNSHTAGVLFDCAQVKSFFCRIRGGKDREGEMRYNPFRVTPYQLKVQGAANGGEDEEPCCLALAERIISGYEAPRIPMDKRIFTTTHSPGCVFLEVDERAVPLLGYLPQDLIGTSLLTSIHPEDRPLMLSMHRKVLKYAGQPPFEHSPVRVRCQNGDYITLDTSWSSFINPWSRKVAFIIGRHKVRTSPVNEDVFAAQTKNEVPVSHEEIKDLQAKIYKLFLQPVHNNGSSGYGSLGSNGSHEHYISVASSSDSNGNLWEDSHQQPMTLLQICADVNRVKSWGQHAYRDSCQKVAHRGKLATGTGVLSISSNPKGRNNGESRKPTHIPSYQQINCVDNIFRYLEGCTTSVLKRKSDSHSLATSSSSSSTSEDDKPLGATDRSQSMGPATAAVVGAPLTDITMSTKAMSDVSVTSQCSYSSTIVHVPQPESEATALEDAPMGSEPADAAATPVRPAPSPAAEERRFLGLTKEVLSAHTQKEEQDYVDRFRHRILQSPYSAYLQGDNSSMAQSHQPGKPRHKRPKAQGSSGSPASHASPPRRVPDSSWPSSESTQPQMGVANTQNFNPYMAPVMAVILPNYPTITPGFPPMYLPANPTAIPQASVGISGFVPGGAPFSFTTSFQPQPCPNAQTSPRSFICSSRACSSAGEEEEAAGHPALFSSSRSSSPLQLNLLQEELPKQGEGQSSAGLNHSESLHENPNEADAPSESGNQDSQSTSSELLDLLLQEDARSGTGSNASGSGSGESGGSLGSGSGSNGTSTSHTGSTNSSKYFASNDSSETSRKARKSQETPPEHQHSFDTPAKNPLWSMIQNTPERVMMTYQIRSRDQSLVLAEDKEKLRVLQPLQPWFSQEQKEELADVHPWMQRRTIPQEIDMQGCVDCSSGAGLDHSPHPPDPDSSSPVESSEQDSIRPVDGS</sequence>
<dbReference type="PANTHER" id="PTHR11269">
    <property type="entry name" value="PERIOD CIRCADIAN PROTEIN"/>
    <property type="match status" value="1"/>
</dbReference>
<dbReference type="GO" id="GO:0000122">
    <property type="term" value="P:negative regulation of transcription by RNA polymerase II"/>
    <property type="evidence" value="ECO:0007669"/>
    <property type="project" value="TreeGrafter"/>
</dbReference>
<feature type="compositionally biased region" description="Low complexity" evidence="9">
    <location>
        <begin position="687"/>
        <end position="699"/>
    </location>
</feature>
<dbReference type="Pfam" id="PF12114">
    <property type="entry name" value="Period_C"/>
    <property type="match status" value="1"/>
</dbReference>
<name>A0A8C8DL97_9TELE</name>
<evidence type="ECO:0000256" key="7">
    <source>
        <dbReference type="ARBA" id="ARBA00023163"/>
    </source>
</evidence>
<feature type="region of interest" description="Disordered" evidence="9">
    <location>
        <begin position="1036"/>
        <end position="1077"/>
    </location>
</feature>
<evidence type="ECO:0000256" key="5">
    <source>
        <dbReference type="ARBA" id="ARBA00023015"/>
    </source>
</evidence>
<feature type="compositionally biased region" description="Polar residues" evidence="9">
    <location>
        <begin position="466"/>
        <end position="476"/>
    </location>
</feature>
<evidence type="ECO:0000256" key="6">
    <source>
        <dbReference type="ARBA" id="ARBA00023108"/>
    </source>
</evidence>
<evidence type="ECO:0000259" key="10">
    <source>
        <dbReference type="PROSITE" id="PS50112"/>
    </source>
</evidence>
<dbReference type="InterPro" id="IPR035965">
    <property type="entry name" value="PAS-like_dom_sf"/>
</dbReference>
<dbReference type="FunFam" id="3.30.450.20:FF:000013">
    <property type="entry name" value="Period circadian protein homolog 2"/>
    <property type="match status" value="1"/>
</dbReference>
<keyword evidence="4" id="KW-0677">Repeat</keyword>
<dbReference type="SMART" id="SM00091">
    <property type="entry name" value="PAS"/>
    <property type="match status" value="2"/>
</dbReference>
<dbReference type="InterPro" id="IPR022728">
    <property type="entry name" value="Period_circadian-like_C"/>
</dbReference>
<keyword evidence="12" id="KW-1185">Reference proteome</keyword>
<dbReference type="FunFam" id="3.30.450.20:FF:000004">
    <property type="entry name" value="Period circadian protein homolog 3"/>
    <property type="match status" value="1"/>
</dbReference>
<feature type="region of interest" description="Disordered" evidence="9">
    <location>
        <begin position="661"/>
        <end position="722"/>
    </location>
</feature>
<reference evidence="11" key="2">
    <citation type="submission" date="2025-09" db="UniProtKB">
        <authorList>
            <consortium name="Ensembl"/>
        </authorList>
    </citation>
    <scope>IDENTIFICATION</scope>
</reference>
<comment type="subcellular location">
    <subcellularLocation>
        <location evidence="2">Cytoplasm</location>
    </subcellularLocation>
    <subcellularLocation>
        <location evidence="1">Nucleus</location>
    </subcellularLocation>
</comment>
<dbReference type="GO" id="GO:0000976">
    <property type="term" value="F:transcription cis-regulatory region binding"/>
    <property type="evidence" value="ECO:0007669"/>
    <property type="project" value="TreeGrafter"/>
</dbReference>
<protein>
    <submittedName>
        <fullName evidence="11">Period circadian clock 3</fullName>
    </submittedName>
</protein>
<dbReference type="GO" id="GO:0005634">
    <property type="term" value="C:nucleus"/>
    <property type="evidence" value="ECO:0007669"/>
    <property type="project" value="UniProtKB-SubCell"/>
</dbReference>
<dbReference type="Pfam" id="PF21353">
    <property type="entry name" value="Per3-like_PAS-A"/>
    <property type="match status" value="1"/>
</dbReference>
<feature type="domain" description="PAS" evidence="10">
    <location>
        <begin position="254"/>
        <end position="300"/>
    </location>
</feature>
<evidence type="ECO:0000313" key="11">
    <source>
        <dbReference type="Ensembl" id="ENSOSIP00000013316.1"/>
    </source>
</evidence>
<dbReference type="PROSITE" id="PS50112">
    <property type="entry name" value="PAS"/>
    <property type="match status" value="1"/>
</dbReference>
<feature type="region of interest" description="Disordered" evidence="9">
    <location>
        <begin position="466"/>
        <end position="487"/>
    </location>
</feature>
<reference evidence="11" key="1">
    <citation type="submission" date="2025-08" db="UniProtKB">
        <authorList>
            <consortium name="Ensembl"/>
        </authorList>
    </citation>
    <scope>IDENTIFICATION</scope>
</reference>
<evidence type="ECO:0000313" key="12">
    <source>
        <dbReference type="Proteomes" id="UP000694383"/>
    </source>
</evidence>
<evidence type="ECO:0000256" key="3">
    <source>
        <dbReference type="ARBA" id="ARBA00022490"/>
    </source>
</evidence>
<feature type="compositionally biased region" description="Low complexity" evidence="9">
    <location>
        <begin position="917"/>
        <end position="930"/>
    </location>
</feature>
<feature type="compositionally biased region" description="Polar residues" evidence="9">
    <location>
        <begin position="706"/>
        <end position="722"/>
    </location>
</feature>
<evidence type="ECO:0000256" key="8">
    <source>
        <dbReference type="ARBA" id="ARBA00023242"/>
    </source>
</evidence>
<dbReference type="GO" id="GO:0032922">
    <property type="term" value="P:circadian regulation of gene expression"/>
    <property type="evidence" value="ECO:0007669"/>
    <property type="project" value="TreeGrafter"/>
</dbReference>